<organism evidence="1 2">
    <name type="scientific">Podospora didyma</name>
    <dbReference type="NCBI Taxonomy" id="330526"/>
    <lineage>
        <taxon>Eukaryota</taxon>
        <taxon>Fungi</taxon>
        <taxon>Dikarya</taxon>
        <taxon>Ascomycota</taxon>
        <taxon>Pezizomycotina</taxon>
        <taxon>Sordariomycetes</taxon>
        <taxon>Sordariomycetidae</taxon>
        <taxon>Sordariales</taxon>
        <taxon>Podosporaceae</taxon>
        <taxon>Podospora</taxon>
    </lineage>
</organism>
<dbReference type="Gene3D" id="2.60.120.260">
    <property type="entry name" value="Galactose-binding domain-like"/>
    <property type="match status" value="1"/>
</dbReference>
<accession>A0AAE0P3N7</accession>
<sequence>MTSVVPEAVVACMPNINIPTFNPTSAYNCLLPVPVYYRTTTMCAPAVPTVATNAVVNRGFETGNLNSWELISWDGSNTGFGVNVATTVAQGGSRYAMRVAYNNALPAFSQYKQLLYNLEPRSTYEASCVSFIKSEPTLGKPTCVWTNVTQQFVPNASFSWLLFTISVQAGGGPGHMYVDNIGVRKIFRCSWK</sequence>
<protein>
    <submittedName>
        <fullName evidence="1">Uncharacterized protein</fullName>
    </submittedName>
</protein>
<reference evidence="1" key="1">
    <citation type="journal article" date="2023" name="Mol. Phylogenet. Evol.">
        <title>Genome-scale phylogeny and comparative genomics of the fungal order Sordariales.</title>
        <authorList>
            <person name="Hensen N."/>
            <person name="Bonometti L."/>
            <person name="Westerberg I."/>
            <person name="Brannstrom I.O."/>
            <person name="Guillou S."/>
            <person name="Cros-Aarteil S."/>
            <person name="Calhoun S."/>
            <person name="Haridas S."/>
            <person name="Kuo A."/>
            <person name="Mondo S."/>
            <person name="Pangilinan J."/>
            <person name="Riley R."/>
            <person name="LaButti K."/>
            <person name="Andreopoulos B."/>
            <person name="Lipzen A."/>
            <person name="Chen C."/>
            <person name="Yan M."/>
            <person name="Daum C."/>
            <person name="Ng V."/>
            <person name="Clum A."/>
            <person name="Steindorff A."/>
            <person name="Ohm R.A."/>
            <person name="Martin F."/>
            <person name="Silar P."/>
            <person name="Natvig D.O."/>
            <person name="Lalanne C."/>
            <person name="Gautier V."/>
            <person name="Ament-Velasquez S.L."/>
            <person name="Kruys A."/>
            <person name="Hutchinson M.I."/>
            <person name="Powell A.J."/>
            <person name="Barry K."/>
            <person name="Miller A.N."/>
            <person name="Grigoriev I.V."/>
            <person name="Debuchy R."/>
            <person name="Gladieux P."/>
            <person name="Hiltunen Thoren M."/>
            <person name="Johannesson H."/>
        </authorList>
    </citation>
    <scope>NUCLEOTIDE SEQUENCE</scope>
    <source>
        <strain evidence="1">CBS 232.78</strain>
    </source>
</reference>
<dbReference type="Proteomes" id="UP001285441">
    <property type="component" value="Unassembled WGS sequence"/>
</dbReference>
<reference evidence="1" key="2">
    <citation type="submission" date="2023-06" db="EMBL/GenBank/DDBJ databases">
        <authorList>
            <consortium name="Lawrence Berkeley National Laboratory"/>
            <person name="Haridas S."/>
            <person name="Hensen N."/>
            <person name="Bonometti L."/>
            <person name="Westerberg I."/>
            <person name="Brannstrom I.O."/>
            <person name="Guillou S."/>
            <person name="Cros-Aarteil S."/>
            <person name="Calhoun S."/>
            <person name="Kuo A."/>
            <person name="Mondo S."/>
            <person name="Pangilinan J."/>
            <person name="Riley R."/>
            <person name="LaButti K."/>
            <person name="Andreopoulos B."/>
            <person name="Lipzen A."/>
            <person name="Chen C."/>
            <person name="Yanf M."/>
            <person name="Daum C."/>
            <person name="Ng V."/>
            <person name="Clum A."/>
            <person name="Steindorff A."/>
            <person name="Ohm R."/>
            <person name="Martin F."/>
            <person name="Silar P."/>
            <person name="Natvig D."/>
            <person name="Lalanne C."/>
            <person name="Gautier V."/>
            <person name="Ament-velasquez S.L."/>
            <person name="Kruys A."/>
            <person name="Hutchinson M.I."/>
            <person name="Powell A.J."/>
            <person name="Barry K."/>
            <person name="Miller A.N."/>
            <person name="Grigoriev I.V."/>
            <person name="Debuchy R."/>
            <person name="Gladieux P."/>
            <person name="Thoren M.H."/>
            <person name="Johannesson H."/>
        </authorList>
    </citation>
    <scope>NUCLEOTIDE SEQUENCE</scope>
    <source>
        <strain evidence="1">CBS 232.78</strain>
    </source>
</reference>
<dbReference type="EMBL" id="JAULSW010000001">
    <property type="protein sequence ID" value="KAK3392716.1"/>
    <property type="molecule type" value="Genomic_DNA"/>
</dbReference>
<comment type="caution">
    <text evidence="1">The sequence shown here is derived from an EMBL/GenBank/DDBJ whole genome shotgun (WGS) entry which is preliminary data.</text>
</comment>
<proteinExistence type="predicted"/>
<gene>
    <name evidence="1" type="ORF">B0H63DRAFT_515934</name>
</gene>
<dbReference type="AlphaFoldDB" id="A0AAE0P3N7"/>
<evidence type="ECO:0000313" key="1">
    <source>
        <dbReference type="EMBL" id="KAK3392716.1"/>
    </source>
</evidence>
<keyword evidence="2" id="KW-1185">Reference proteome</keyword>
<name>A0AAE0P3N7_9PEZI</name>
<evidence type="ECO:0000313" key="2">
    <source>
        <dbReference type="Proteomes" id="UP001285441"/>
    </source>
</evidence>